<dbReference type="AlphaFoldDB" id="A0A6C0E0J6"/>
<accession>A0A6C0E0J6</accession>
<protein>
    <submittedName>
        <fullName evidence="1">Uncharacterized protein</fullName>
    </submittedName>
</protein>
<sequence length="90" mass="11022">MEALKIIEMSITRLENNMMKYTDDLKYIWETKIEPFVNSTDCNIDFNHKFTFDNFHEFMLTQKTYGFMLLAHTRLTEQRQFLRENTIDNR</sequence>
<proteinExistence type="predicted"/>
<organism evidence="1">
    <name type="scientific">viral metagenome</name>
    <dbReference type="NCBI Taxonomy" id="1070528"/>
    <lineage>
        <taxon>unclassified sequences</taxon>
        <taxon>metagenomes</taxon>
        <taxon>organismal metagenomes</taxon>
    </lineage>
</organism>
<name>A0A6C0E0J6_9ZZZZ</name>
<evidence type="ECO:0000313" key="1">
    <source>
        <dbReference type="EMBL" id="QHT21809.1"/>
    </source>
</evidence>
<dbReference type="EMBL" id="MN739697">
    <property type="protein sequence ID" value="QHT21809.1"/>
    <property type="molecule type" value="Genomic_DNA"/>
</dbReference>
<reference evidence="1" key="1">
    <citation type="journal article" date="2020" name="Nature">
        <title>Giant virus diversity and host interactions through global metagenomics.</title>
        <authorList>
            <person name="Schulz F."/>
            <person name="Roux S."/>
            <person name="Paez-Espino D."/>
            <person name="Jungbluth S."/>
            <person name="Walsh D.A."/>
            <person name="Denef V.J."/>
            <person name="McMahon K.D."/>
            <person name="Konstantinidis K.T."/>
            <person name="Eloe-Fadrosh E.A."/>
            <person name="Kyrpides N.C."/>
            <person name="Woyke T."/>
        </authorList>
    </citation>
    <scope>NUCLEOTIDE SEQUENCE</scope>
    <source>
        <strain evidence="1">GVMAG-M-3300023179-103</strain>
    </source>
</reference>